<dbReference type="GO" id="GO:0005634">
    <property type="term" value="C:nucleus"/>
    <property type="evidence" value="ECO:0007669"/>
    <property type="project" value="UniProtKB-SubCell"/>
</dbReference>
<evidence type="ECO:0000256" key="3">
    <source>
        <dbReference type="ARBA" id="ARBA00022771"/>
    </source>
</evidence>
<dbReference type="Pfam" id="PF00320">
    <property type="entry name" value="GATA"/>
    <property type="match status" value="1"/>
</dbReference>
<dbReference type="Proteomes" id="UP000031056">
    <property type="component" value="Unassembled WGS sequence"/>
</dbReference>
<dbReference type="GO" id="GO:0000122">
    <property type="term" value="P:negative regulation of transcription by RNA polymerase II"/>
    <property type="evidence" value="ECO:0007669"/>
    <property type="project" value="TreeGrafter"/>
</dbReference>
<dbReference type="PANTHER" id="PTHR10071">
    <property type="entry name" value="TRANSCRIPTION FACTOR GATA FAMILY MEMBER"/>
    <property type="match status" value="1"/>
</dbReference>
<protein>
    <submittedName>
        <fullName evidence="8">GATA Zn-finger-containing transcription</fullName>
    </submittedName>
</protein>
<dbReference type="CDD" id="cd00202">
    <property type="entry name" value="ZnF_GATA"/>
    <property type="match status" value="1"/>
</dbReference>
<dbReference type="SMART" id="SM00401">
    <property type="entry name" value="ZnF_GATA"/>
    <property type="match status" value="1"/>
</dbReference>
<comment type="caution">
    <text evidence="8">The sequence shown here is derived from an EMBL/GenBank/DDBJ whole genome shotgun (WGS) entry which is preliminary data.</text>
</comment>
<dbReference type="STRING" id="1354746.A0A0B2UJQ9"/>
<keyword evidence="3 6" id="KW-0863">Zinc-finger</keyword>
<keyword evidence="5" id="KW-0539">Nucleus</keyword>
<evidence type="ECO:0000256" key="4">
    <source>
        <dbReference type="ARBA" id="ARBA00022833"/>
    </source>
</evidence>
<gene>
    <name evidence="8" type="ORF">M896_091380</name>
</gene>
<proteinExistence type="predicted"/>
<dbReference type="PROSITE" id="PS50114">
    <property type="entry name" value="GATA_ZN_FINGER_2"/>
    <property type="match status" value="1"/>
</dbReference>
<evidence type="ECO:0000256" key="2">
    <source>
        <dbReference type="ARBA" id="ARBA00022723"/>
    </source>
</evidence>
<dbReference type="Gene3D" id="3.30.50.10">
    <property type="entry name" value="Erythroid Transcription Factor GATA-1, subunit A"/>
    <property type="match status" value="1"/>
</dbReference>
<dbReference type="HOGENOM" id="CLU_1209821_0_0_1"/>
<dbReference type="VEuPathDB" id="MicrosporidiaDB:M896_091380"/>
<keyword evidence="4" id="KW-0862">Zinc</keyword>
<evidence type="ECO:0000313" key="8">
    <source>
        <dbReference type="EMBL" id="KHN69210.1"/>
    </source>
</evidence>
<keyword evidence="9" id="KW-1185">Reference proteome</keyword>
<comment type="subcellular location">
    <subcellularLocation>
        <location evidence="1">Nucleus</location>
    </subcellularLocation>
</comment>
<accession>A0A0B2UJQ9</accession>
<evidence type="ECO:0000256" key="1">
    <source>
        <dbReference type="ARBA" id="ARBA00004123"/>
    </source>
</evidence>
<dbReference type="PRINTS" id="PR00619">
    <property type="entry name" value="GATAZNFINGER"/>
</dbReference>
<dbReference type="GO" id="GO:0000978">
    <property type="term" value="F:RNA polymerase II cis-regulatory region sequence-specific DNA binding"/>
    <property type="evidence" value="ECO:0007669"/>
    <property type="project" value="TreeGrafter"/>
</dbReference>
<evidence type="ECO:0000256" key="5">
    <source>
        <dbReference type="ARBA" id="ARBA00023242"/>
    </source>
</evidence>
<sequence>MMSKHGFCSNCSTTATPLWRRAGDGSYLCNACGLYYKIHGKKRPISFKAESVKPRIRLKKNSACSDDVYLSYESVDGDDDNVAENEQGYSKDQGIYESKNIKYNIIECYSQAESGCIKSSNTKRCKPSTTGRTKYNGMVNQYLLMNSSSGKSMSYMEEDYMKSLPRRHFDRRMCTIPLFIDGSSNEKLYAEATFIKNPWMEGTGDKDLEAIAVNALVEMSRGEICD</sequence>
<dbReference type="GO" id="GO:0045944">
    <property type="term" value="P:positive regulation of transcription by RNA polymerase II"/>
    <property type="evidence" value="ECO:0007669"/>
    <property type="project" value="TreeGrafter"/>
</dbReference>
<dbReference type="EMBL" id="JOKQ01000009">
    <property type="protein sequence ID" value="KHN69210.1"/>
    <property type="molecule type" value="Genomic_DNA"/>
</dbReference>
<dbReference type="SUPFAM" id="SSF57716">
    <property type="entry name" value="Glucocorticoid receptor-like (DNA-binding domain)"/>
    <property type="match status" value="1"/>
</dbReference>
<evidence type="ECO:0000259" key="7">
    <source>
        <dbReference type="PROSITE" id="PS50114"/>
    </source>
</evidence>
<dbReference type="AlphaFoldDB" id="A0A0B2UJQ9"/>
<dbReference type="InterPro" id="IPR013088">
    <property type="entry name" value="Znf_NHR/GATA"/>
</dbReference>
<dbReference type="InParanoid" id="A0A0B2UJQ9"/>
<name>A0A0B2UJQ9_9MICR</name>
<dbReference type="GO" id="GO:0000981">
    <property type="term" value="F:DNA-binding transcription factor activity, RNA polymerase II-specific"/>
    <property type="evidence" value="ECO:0007669"/>
    <property type="project" value="TreeGrafter"/>
</dbReference>
<dbReference type="OrthoDB" id="515401at2759"/>
<evidence type="ECO:0000313" key="9">
    <source>
        <dbReference type="Proteomes" id="UP000031056"/>
    </source>
</evidence>
<evidence type="ECO:0000256" key="6">
    <source>
        <dbReference type="PROSITE-ProRule" id="PRU00094"/>
    </source>
</evidence>
<keyword evidence="2" id="KW-0479">Metal-binding</keyword>
<organism evidence="8 9">
    <name type="scientific">Ordospora colligata OC4</name>
    <dbReference type="NCBI Taxonomy" id="1354746"/>
    <lineage>
        <taxon>Eukaryota</taxon>
        <taxon>Fungi</taxon>
        <taxon>Fungi incertae sedis</taxon>
        <taxon>Microsporidia</taxon>
        <taxon>Ordosporidae</taxon>
        <taxon>Ordospora</taxon>
    </lineage>
</organism>
<reference evidence="8 9" key="1">
    <citation type="journal article" date="2014" name="MBio">
        <title>The Ordospora colligata genome; evolution of extreme reduction in microsporidia and host-to-parasite horizontal gene transfer.</title>
        <authorList>
            <person name="Pombert J.-F."/>
            <person name="Haag K.L."/>
            <person name="Beidas S."/>
            <person name="Ebert D."/>
            <person name="Keeling P.J."/>
        </authorList>
    </citation>
    <scope>NUCLEOTIDE SEQUENCE [LARGE SCALE GENOMIC DNA]</scope>
    <source>
        <strain evidence="8 9">OC4</strain>
    </source>
</reference>
<dbReference type="GO" id="GO:0008270">
    <property type="term" value="F:zinc ion binding"/>
    <property type="evidence" value="ECO:0007669"/>
    <property type="project" value="UniProtKB-KW"/>
</dbReference>
<dbReference type="InterPro" id="IPR039355">
    <property type="entry name" value="Transcription_factor_GATA"/>
</dbReference>
<dbReference type="PANTHER" id="PTHR10071:SF281">
    <property type="entry name" value="BOX A-BINDING FACTOR-RELATED"/>
    <property type="match status" value="1"/>
</dbReference>
<dbReference type="PROSITE" id="PS00344">
    <property type="entry name" value="GATA_ZN_FINGER_1"/>
    <property type="match status" value="1"/>
</dbReference>
<dbReference type="InterPro" id="IPR000679">
    <property type="entry name" value="Znf_GATA"/>
</dbReference>
<dbReference type="GeneID" id="26262351"/>
<dbReference type="RefSeq" id="XP_014563252.1">
    <property type="nucleotide sequence ID" value="XM_014707766.1"/>
</dbReference>
<feature type="domain" description="GATA-type" evidence="7">
    <location>
        <begin position="8"/>
        <end position="55"/>
    </location>
</feature>